<keyword evidence="3" id="KW-0808">Transferase</keyword>
<dbReference type="Proteomes" id="UP001596011">
    <property type="component" value="Unassembled WGS sequence"/>
</dbReference>
<comment type="caution">
    <text evidence="3">The sequence shown here is derived from an EMBL/GenBank/DDBJ whole genome shotgun (WGS) entry which is preliminary data.</text>
</comment>
<dbReference type="Pfam" id="PF00583">
    <property type="entry name" value="Acetyltransf_1"/>
    <property type="match status" value="1"/>
</dbReference>
<feature type="region of interest" description="Disordered" evidence="1">
    <location>
        <begin position="152"/>
        <end position="171"/>
    </location>
</feature>
<dbReference type="GO" id="GO:0016746">
    <property type="term" value="F:acyltransferase activity"/>
    <property type="evidence" value="ECO:0007669"/>
    <property type="project" value="UniProtKB-KW"/>
</dbReference>
<organism evidence="3 4">
    <name type="scientific">Promicromonospora alba</name>
    <dbReference type="NCBI Taxonomy" id="1616110"/>
    <lineage>
        <taxon>Bacteria</taxon>
        <taxon>Bacillati</taxon>
        <taxon>Actinomycetota</taxon>
        <taxon>Actinomycetes</taxon>
        <taxon>Micrococcales</taxon>
        <taxon>Promicromonosporaceae</taxon>
        <taxon>Promicromonospora</taxon>
    </lineage>
</organism>
<evidence type="ECO:0000256" key="1">
    <source>
        <dbReference type="SAM" id="MobiDB-lite"/>
    </source>
</evidence>
<dbReference type="InterPro" id="IPR000182">
    <property type="entry name" value="GNAT_dom"/>
</dbReference>
<dbReference type="InterPro" id="IPR016181">
    <property type="entry name" value="Acyl_CoA_acyltransferase"/>
</dbReference>
<dbReference type="PROSITE" id="PS51186">
    <property type="entry name" value="GNAT"/>
    <property type="match status" value="1"/>
</dbReference>
<sequence>MTALDVTLVRADDADRPAFRKELQRAFTEAAAAYGIGGQEVPIPPDEDVRASFRAPGAAVYYVLLEGAVVGGAALQIDARTHRNSLNFFYVAPEHHGRGIGLKAWRAIEAAHPQTEVWETGTPYFEQRNIHFYVNKCGFHIVEFFNERHPDPHDLHGAEADEDHAEEPGGEGFFRFEKVMRP</sequence>
<evidence type="ECO:0000313" key="3">
    <source>
        <dbReference type="EMBL" id="MFC4631406.1"/>
    </source>
</evidence>
<dbReference type="CDD" id="cd04301">
    <property type="entry name" value="NAT_SF"/>
    <property type="match status" value="1"/>
</dbReference>
<evidence type="ECO:0000259" key="2">
    <source>
        <dbReference type="PROSITE" id="PS51186"/>
    </source>
</evidence>
<feature type="compositionally biased region" description="Acidic residues" evidence="1">
    <location>
        <begin position="160"/>
        <end position="169"/>
    </location>
</feature>
<evidence type="ECO:0000313" key="4">
    <source>
        <dbReference type="Proteomes" id="UP001596011"/>
    </source>
</evidence>
<dbReference type="RefSeq" id="WP_377140609.1">
    <property type="nucleotide sequence ID" value="NZ_JBHSFI010000008.1"/>
</dbReference>
<keyword evidence="3" id="KW-0012">Acyltransferase</keyword>
<reference evidence="4" key="1">
    <citation type="journal article" date="2019" name="Int. J. Syst. Evol. Microbiol.">
        <title>The Global Catalogue of Microorganisms (GCM) 10K type strain sequencing project: providing services to taxonomists for standard genome sequencing and annotation.</title>
        <authorList>
            <consortium name="The Broad Institute Genomics Platform"/>
            <consortium name="The Broad Institute Genome Sequencing Center for Infectious Disease"/>
            <person name="Wu L."/>
            <person name="Ma J."/>
        </authorList>
    </citation>
    <scope>NUCLEOTIDE SEQUENCE [LARGE SCALE GENOMIC DNA]</scope>
    <source>
        <strain evidence="4">CCUG 42722</strain>
    </source>
</reference>
<gene>
    <name evidence="3" type="ORF">ACFO6V_24395</name>
</gene>
<keyword evidence="4" id="KW-1185">Reference proteome</keyword>
<name>A0ABV9HMH1_9MICO</name>
<accession>A0ABV9HMH1</accession>
<dbReference type="Gene3D" id="3.40.630.30">
    <property type="match status" value="1"/>
</dbReference>
<dbReference type="SUPFAM" id="SSF55729">
    <property type="entry name" value="Acyl-CoA N-acyltransferases (Nat)"/>
    <property type="match status" value="1"/>
</dbReference>
<proteinExistence type="predicted"/>
<dbReference type="EC" id="2.3.-.-" evidence="3"/>
<protein>
    <submittedName>
        <fullName evidence="3">GNAT family N-acetyltransferase</fullName>
        <ecNumber evidence="3">2.3.-.-</ecNumber>
    </submittedName>
</protein>
<feature type="domain" description="N-acetyltransferase" evidence="2">
    <location>
        <begin position="6"/>
        <end position="161"/>
    </location>
</feature>
<dbReference type="EMBL" id="JBHSFI010000008">
    <property type="protein sequence ID" value="MFC4631406.1"/>
    <property type="molecule type" value="Genomic_DNA"/>
</dbReference>